<dbReference type="Gene3D" id="1.10.1200.10">
    <property type="entry name" value="ACP-like"/>
    <property type="match status" value="1"/>
</dbReference>
<evidence type="ECO:0000256" key="4">
    <source>
        <dbReference type="ARBA" id="ARBA00022679"/>
    </source>
</evidence>
<dbReference type="NCBIfam" id="TIGR04532">
    <property type="entry name" value="PT_fungal_PKS"/>
    <property type="match status" value="1"/>
</dbReference>
<evidence type="ECO:0000256" key="1">
    <source>
        <dbReference type="ARBA" id="ARBA00005179"/>
    </source>
</evidence>
<dbReference type="GO" id="GO:0006633">
    <property type="term" value="P:fatty acid biosynthetic process"/>
    <property type="evidence" value="ECO:0007669"/>
    <property type="project" value="InterPro"/>
</dbReference>
<dbReference type="SUPFAM" id="SSF53901">
    <property type="entry name" value="Thiolase-like"/>
    <property type="match status" value="1"/>
</dbReference>
<evidence type="ECO:0000313" key="10">
    <source>
        <dbReference type="EMBL" id="OOQ91179.1"/>
    </source>
</evidence>
<keyword evidence="3" id="KW-0597">Phosphoprotein</keyword>
<dbReference type="InterPro" id="IPR001227">
    <property type="entry name" value="Ac_transferase_dom_sf"/>
</dbReference>
<reference evidence="11" key="1">
    <citation type="submission" date="2015-09" db="EMBL/GenBank/DDBJ databases">
        <authorList>
            <person name="Fill T.P."/>
            <person name="Baretta J.F."/>
            <person name="de Almeida L.G."/>
            <person name="Rocha M."/>
            <person name="de Souza D.H."/>
            <person name="Malavazi I."/>
            <person name="Cerdeira L.T."/>
            <person name="Hong H."/>
            <person name="Samborskyy M."/>
            <person name="de Vasconcelos A.T."/>
            <person name="Leadlay P."/>
            <person name="Rodrigues-Filho E."/>
        </authorList>
    </citation>
    <scope>NUCLEOTIDE SEQUENCE [LARGE SCALE GENOMIC DNA]</scope>
    <source>
        <strain evidence="11">LaBioMMi 136</strain>
    </source>
</reference>
<dbReference type="PROSITE" id="PS52004">
    <property type="entry name" value="KS3_2"/>
    <property type="match status" value="1"/>
</dbReference>
<evidence type="ECO:0000259" key="8">
    <source>
        <dbReference type="PROSITE" id="PS52004"/>
    </source>
</evidence>
<name>A0A1S9S062_PENBI</name>
<dbReference type="Gene3D" id="3.30.70.3290">
    <property type="match status" value="1"/>
</dbReference>
<sequence>MIADLFNIGPSQSKEESQLKYYHINRFRRSGDLSESQRVVNQKPRRSPSATASASEANKFSAVHTPEYALMKTLPTVPSLANSQLQEDKQADCFLTHCIEIRAVMETPSSLSTEAMSRLSSRLVFFGNDFPSGNIPELFRRLHRWSMDKKLYILASFMEECVSTINQEISQISQQPPPQLICVQNIVSLVDGWEASRLTLVGGAVETALLCILQIGMLIGHHAATDQIYDLGNPGTTLSGLSVGLLSAAAVAISTSISDLAQYGVESVRIAFRMGIHVGRVSQSLEAREPDSNPKTWAYVVTGISSEIIQQELDRFNKESVCPELMKVFISAADANSVSVTGPPSRLINAFHHSSILRYSKHMALPVYSGLCHAPHLYTAQDVRAIVMSSEVKALAPVHIPVTSAETGKALQATRSKQLWEEIVTEILTGGIYLDNLTAGLIREVSTNESLEIEIVTLRTSLITQGLLSSIQSSLPDVTIRKRDILDWSLIDEPDFFPSASRTPHQSKLAIVGIACRLPGGANDLELFWKLIEEGRDVHTRIPADRFDIDTHYDPAGEIPNTTQTPFGNFIDNPGMFDANFFNMSPREAEQTDPMHRLALVTAYEALEMAGYSPNRTPSTSLRRIGTYFGQASDDWRELNAAKNIGTYAVPGGERAFANGRIQYFFKFSGPCFNMDSACSSGLAAVNAACSALWAGEADTVIAGGLNVITNPDNFAMLCKGHFLSKTGQCKVWDKDADGYCRADGIGSVVIKRLEDAVADNDNIIATIDAAFTNQSADAISITHPHAGAQKENYQQVMQAAGISPVAVSYVELHGTGTQAGDSVESESVVDIFANAKFRRPTPLLMASVKSNIGHGEAAAGIASLIKVLLMYQKNMIPPHVGIKTKINPVVAKNLERGNAALALELTPWPRMGDKKRFAIVNSFGAHGGNTTMLLEDAPRHIRTESDPRPTHVITLSAKSKISLRGNIEAMLAYLNENPETDLGDLAYTTCARRIHHHTRVAFAASSIEQVKKSLEDIITANIVSTLRPVTTSSASVPFTFTGQGAFYSGLGSNLYEDFPAYRSVVDELDHLVQCLGFSSVVPVIGDTLEDEKSASPVLTQLAILVSQIALVRFWGHLGVTPSVVIGHSLGEYAALVAAGVLSAADAIWLVGKRAQLLQNSFQLGSHSMLAVRASVEHIKKVVPTGMAYEISCLNAQESTVLGSTKSNTQQVQALLETEDVKCTPLDVPFAFHTTQMEPILEVFEQVAQQVTFRAPSVPILSPLLGDGIFDGKTVNAKYLCRATREPVRFFEALNAGRELGVVAENASFIEIGPHPVNGSFIKSLLPGARILASLRKNENNFTTLASSLATLHNDGLFIEWNSYFRPFEKSHFLLSLPKYCWNEKNYWIQYTGTWTLDKAYSGVSRPGAASSPLGSGLRTSSIHRITSENVSGSIATLTVVSDIMDPEFRAAVDGHRMNGYGVATSSLWGDISLTIGEYLYKKLAPQTRQVHMDVSNLEVLHAQVAHTDKNRAQLLQVEATLDLQSKEMPIQWFNVSSDGERAAEAYASATVKFTDSAEWRSEWDRLTHLVNSRIDSLSAMALDGTANHLSRNMVYNLFQNVVDYSDHYRAMQSVVLHKMEAYSEIVLNPDRHGTWHTPPHWIDSIFHIGGFVLNGSDTSNTKDYFYVTPGWGSCCIIQPLRAGGRYRSYVRMAPIDEKNMYAGDVYVLQDKVVIAMMGQMKFRRVPRILMNQFFTPSETASSKTAVPAVIQPVQPKAVSAFPYFPPSTSDQVIMPSSSEARPAQQKTNELSAPASAKSTPPASSDSPIVADCLKIIARETGLDPSELTDNTSFVELGVDSLMSLVLSEKFKMELNLDVKSSVFIECPNIGELKDWLDQ</sequence>
<dbReference type="InterPro" id="IPR016039">
    <property type="entry name" value="Thiolase-like"/>
</dbReference>
<dbReference type="PROSITE" id="PS00606">
    <property type="entry name" value="KS3_1"/>
    <property type="match status" value="1"/>
</dbReference>
<dbReference type="Gene3D" id="3.40.366.10">
    <property type="entry name" value="Malonyl-Coenzyme A Acyl Carrier Protein, domain 2"/>
    <property type="match status" value="2"/>
</dbReference>
<dbReference type="FunFam" id="3.10.129.110:FF:000001">
    <property type="entry name" value="Sterigmatocystin biosynthesis polyketide synthase"/>
    <property type="match status" value="1"/>
</dbReference>
<dbReference type="InterPro" id="IPR014031">
    <property type="entry name" value="Ketoacyl_synth_C"/>
</dbReference>
<dbReference type="PANTHER" id="PTHR43775:SF24">
    <property type="entry name" value="NON-REDUCING POLYKETIDE SYNTHASE APTA-RELATED"/>
    <property type="match status" value="1"/>
</dbReference>
<dbReference type="SUPFAM" id="SSF47336">
    <property type="entry name" value="ACP-like"/>
    <property type="match status" value="1"/>
</dbReference>
<dbReference type="Gene3D" id="3.40.47.10">
    <property type="match status" value="1"/>
</dbReference>
<dbReference type="InterPro" id="IPR049900">
    <property type="entry name" value="PKS_mFAS_DH"/>
</dbReference>
<dbReference type="FunFam" id="1.10.1200.10:FF:000011">
    <property type="entry name" value="Sterigmatocystin biosynthesis polyketide synthase"/>
    <property type="match status" value="1"/>
</dbReference>
<comment type="pathway">
    <text evidence="1">Secondary metabolite biosynthesis.</text>
</comment>
<dbReference type="InterPro" id="IPR014043">
    <property type="entry name" value="Acyl_transferase_dom"/>
</dbReference>
<evidence type="ECO:0000256" key="5">
    <source>
        <dbReference type="PROSITE-ProRule" id="PRU01363"/>
    </source>
</evidence>
<dbReference type="InterPro" id="IPR042104">
    <property type="entry name" value="PKS_dehydratase_sf"/>
</dbReference>
<feature type="region of interest" description="Disordered" evidence="6">
    <location>
        <begin position="1773"/>
        <end position="1806"/>
    </location>
</feature>
<dbReference type="InterPro" id="IPR032088">
    <property type="entry name" value="SAT"/>
</dbReference>
<evidence type="ECO:0000259" key="7">
    <source>
        <dbReference type="PROSITE" id="PS50075"/>
    </source>
</evidence>
<dbReference type="Gene3D" id="3.10.129.110">
    <property type="entry name" value="Polyketide synthase dehydratase"/>
    <property type="match status" value="1"/>
</dbReference>
<dbReference type="Pfam" id="PF00550">
    <property type="entry name" value="PP-binding"/>
    <property type="match status" value="1"/>
</dbReference>
<dbReference type="Pfam" id="PF22621">
    <property type="entry name" value="CurL-like_PKS_C"/>
    <property type="match status" value="1"/>
</dbReference>
<feature type="compositionally biased region" description="Polar residues" evidence="6">
    <location>
        <begin position="1773"/>
        <end position="1791"/>
    </location>
</feature>
<accession>A0A1S9S062</accession>
<feature type="domain" description="Ketosynthase family 3 (KS3)" evidence="8">
    <location>
        <begin position="506"/>
        <end position="937"/>
    </location>
</feature>
<dbReference type="PANTHER" id="PTHR43775">
    <property type="entry name" value="FATTY ACID SYNTHASE"/>
    <property type="match status" value="1"/>
</dbReference>
<feature type="active site" description="Proton acceptor; for dehydratase activity" evidence="5">
    <location>
        <position position="1456"/>
    </location>
</feature>
<protein>
    <submittedName>
        <fullName evidence="10">Putative polyketide synthase</fullName>
    </submittedName>
</protein>
<dbReference type="SUPFAM" id="SSF52151">
    <property type="entry name" value="FabD/lysophospholipase-like"/>
    <property type="match status" value="1"/>
</dbReference>
<dbReference type="SMART" id="SM00825">
    <property type="entry name" value="PKS_KS"/>
    <property type="match status" value="1"/>
</dbReference>
<dbReference type="InterPro" id="IPR009081">
    <property type="entry name" value="PP-bd_ACP"/>
</dbReference>
<dbReference type="InterPro" id="IPR018201">
    <property type="entry name" value="Ketoacyl_synth_AS"/>
</dbReference>
<dbReference type="Pfam" id="PF00109">
    <property type="entry name" value="ketoacyl-synt"/>
    <property type="match status" value="1"/>
</dbReference>
<dbReference type="GO" id="GO:0004315">
    <property type="term" value="F:3-oxoacyl-[acyl-carrier-protein] synthase activity"/>
    <property type="evidence" value="ECO:0007669"/>
    <property type="project" value="InterPro"/>
</dbReference>
<feature type="domain" description="Carrier" evidence="7">
    <location>
        <begin position="1804"/>
        <end position="1879"/>
    </location>
</feature>
<dbReference type="InterPro" id="IPR014030">
    <property type="entry name" value="Ketoacyl_synth_N"/>
</dbReference>
<feature type="region of interest" description="N-terminal hotdog fold" evidence="5">
    <location>
        <begin position="1424"/>
        <end position="1559"/>
    </location>
</feature>
<feature type="active site" description="Proton donor; for dehydratase activity" evidence="5">
    <location>
        <position position="1644"/>
    </location>
</feature>
<dbReference type="InterPro" id="IPR050091">
    <property type="entry name" value="PKS_NRPS_Biosynth_Enz"/>
</dbReference>
<dbReference type="InterPro" id="IPR036736">
    <property type="entry name" value="ACP-like_sf"/>
</dbReference>
<organism evidence="10 11">
    <name type="scientific">Penicillium brasilianum</name>
    <dbReference type="NCBI Taxonomy" id="104259"/>
    <lineage>
        <taxon>Eukaryota</taxon>
        <taxon>Fungi</taxon>
        <taxon>Dikarya</taxon>
        <taxon>Ascomycota</taxon>
        <taxon>Pezizomycotina</taxon>
        <taxon>Eurotiomycetes</taxon>
        <taxon>Eurotiomycetidae</taxon>
        <taxon>Eurotiales</taxon>
        <taxon>Aspergillaceae</taxon>
        <taxon>Penicillium</taxon>
    </lineage>
</organism>
<gene>
    <name evidence="10" type="ORF">PEBR_01289</name>
</gene>
<feature type="region of interest" description="C-terminal hotdog fold" evidence="5">
    <location>
        <begin position="1586"/>
        <end position="1732"/>
    </location>
</feature>
<dbReference type="EMBL" id="LJBN01000013">
    <property type="protein sequence ID" value="OOQ91179.1"/>
    <property type="molecule type" value="Genomic_DNA"/>
</dbReference>
<dbReference type="PROSITE" id="PS50075">
    <property type="entry name" value="CARRIER"/>
    <property type="match status" value="1"/>
</dbReference>
<dbReference type="SMART" id="SM00827">
    <property type="entry name" value="PKS_AT"/>
    <property type="match status" value="1"/>
</dbReference>
<dbReference type="InterPro" id="IPR020841">
    <property type="entry name" value="PKS_Beta-ketoAc_synthase_dom"/>
</dbReference>
<dbReference type="PROSITE" id="PS52019">
    <property type="entry name" value="PKS_MFAS_DH"/>
    <property type="match status" value="1"/>
</dbReference>
<dbReference type="Pfam" id="PF16073">
    <property type="entry name" value="SAT"/>
    <property type="match status" value="1"/>
</dbReference>
<feature type="domain" description="PKS/mFAS DH" evidence="9">
    <location>
        <begin position="1424"/>
        <end position="1732"/>
    </location>
</feature>
<dbReference type="InterPro" id="IPR016035">
    <property type="entry name" value="Acyl_Trfase/lysoPLipase"/>
</dbReference>
<proteinExistence type="predicted"/>
<evidence type="ECO:0000256" key="3">
    <source>
        <dbReference type="ARBA" id="ARBA00022553"/>
    </source>
</evidence>
<evidence type="ECO:0000259" key="9">
    <source>
        <dbReference type="PROSITE" id="PS52019"/>
    </source>
</evidence>
<evidence type="ECO:0000256" key="2">
    <source>
        <dbReference type="ARBA" id="ARBA00022450"/>
    </source>
</evidence>
<evidence type="ECO:0000313" key="11">
    <source>
        <dbReference type="Proteomes" id="UP000190744"/>
    </source>
</evidence>
<dbReference type="GO" id="GO:0044550">
    <property type="term" value="P:secondary metabolite biosynthetic process"/>
    <property type="evidence" value="ECO:0007669"/>
    <property type="project" value="TreeGrafter"/>
</dbReference>
<dbReference type="CDD" id="cd00833">
    <property type="entry name" value="PKS"/>
    <property type="match status" value="1"/>
</dbReference>
<dbReference type="Pfam" id="PF00698">
    <property type="entry name" value="Acyl_transf_1"/>
    <property type="match status" value="1"/>
</dbReference>
<dbReference type="Proteomes" id="UP000190744">
    <property type="component" value="Unassembled WGS sequence"/>
</dbReference>
<feature type="compositionally biased region" description="Low complexity" evidence="6">
    <location>
        <begin position="1792"/>
        <end position="1806"/>
    </location>
</feature>
<keyword evidence="4" id="KW-0808">Transferase</keyword>
<keyword evidence="2" id="KW-0596">Phosphopantetheine</keyword>
<feature type="region of interest" description="Disordered" evidence="6">
    <location>
        <begin position="33"/>
        <end position="58"/>
    </location>
</feature>
<dbReference type="InterPro" id="IPR030918">
    <property type="entry name" value="PT_fungal_PKS"/>
</dbReference>
<evidence type="ECO:0000256" key="6">
    <source>
        <dbReference type="SAM" id="MobiDB-lite"/>
    </source>
</evidence>
<feature type="compositionally biased region" description="Low complexity" evidence="6">
    <location>
        <begin position="47"/>
        <end position="57"/>
    </location>
</feature>
<dbReference type="Pfam" id="PF02801">
    <property type="entry name" value="Ketoacyl-synt_C"/>
    <property type="match status" value="1"/>
</dbReference>
<comment type="caution">
    <text evidence="10">The sequence shown here is derived from an EMBL/GenBank/DDBJ whole genome shotgun (WGS) entry which is preliminary data.</text>
</comment>
<dbReference type="GO" id="GO:0004312">
    <property type="term" value="F:fatty acid synthase activity"/>
    <property type="evidence" value="ECO:0007669"/>
    <property type="project" value="TreeGrafter"/>
</dbReference>